<name>A0ABP9ATU5_9GAMM</name>
<dbReference type="InterPro" id="IPR027417">
    <property type="entry name" value="P-loop_NTPase"/>
</dbReference>
<dbReference type="Gene3D" id="3.40.50.300">
    <property type="entry name" value="P-loop containing nucleotide triphosphate hydrolases"/>
    <property type="match status" value="1"/>
</dbReference>
<organism evidence="5 6">
    <name type="scientific">Lysobacter hankyongensis</name>
    <dbReference type="NCBI Taxonomy" id="1176535"/>
    <lineage>
        <taxon>Bacteria</taxon>
        <taxon>Pseudomonadati</taxon>
        <taxon>Pseudomonadota</taxon>
        <taxon>Gammaproteobacteria</taxon>
        <taxon>Lysobacterales</taxon>
        <taxon>Lysobacteraceae</taxon>
        <taxon>Lysobacter</taxon>
    </lineage>
</organism>
<evidence type="ECO:0000313" key="6">
    <source>
        <dbReference type="Proteomes" id="UP001499959"/>
    </source>
</evidence>
<feature type="domain" description="COR" evidence="4">
    <location>
        <begin position="212"/>
        <end position="348"/>
    </location>
</feature>
<keyword evidence="6" id="KW-1185">Reference proteome</keyword>
<dbReference type="Proteomes" id="UP001499959">
    <property type="component" value="Unassembled WGS sequence"/>
</dbReference>
<dbReference type="SUPFAM" id="SSF52540">
    <property type="entry name" value="P-loop containing nucleoside triphosphate hydrolases"/>
    <property type="match status" value="1"/>
</dbReference>
<gene>
    <name evidence="5" type="ORF">GCM10023307_07790</name>
</gene>
<dbReference type="InterPro" id="IPR036388">
    <property type="entry name" value="WH-like_DNA-bd_sf"/>
</dbReference>
<evidence type="ECO:0008006" key="7">
    <source>
        <dbReference type="Google" id="ProtNLM"/>
    </source>
</evidence>
<reference evidence="6" key="1">
    <citation type="journal article" date="2019" name="Int. J. Syst. Evol. Microbiol.">
        <title>The Global Catalogue of Microorganisms (GCM) 10K type strain sequencing project: providing services to taxonomists for standard genome sequencing and annotation.</title>
        <authorList>
            <consortium name="The Broad Institute Genomics Platform"/>
            <consortium name="The Broad Institute Genome Sequencing Center for Infectious Disease"/>
            <person name="Wu L."/>
            <person name="Ma J."/>
        </authorList>
    </citation>
    <scope>NUCLEOTIDE SEQUENCE [LARGE SCALE GENOMIC DNA]</scope>
    <source>
        <strain evidence="6">JCM 18204</strain>
    </source>
</reference>
<feature type="domain" description="TIR" evidence="3">
    <location>
        <begin position="506"/>
        <end position="626"/>
    </location>
</feature>
<dbReference type="Pfam" id="PF08477">
    <property type="entry name" value="Roc"/>
    <property type="match status" value="1"/>
</dbReference>
<dbReference type="InterPro" id="IPR032171">
    <property type="entry name" value="COR-A"/>
</dbReference>
<proteinExistence type="predicted"/>
<dbReference type="Gene3D" id="3.40.50.10140">
    <property type="entry name" value="Toll/interleukin-1 receptor homology (TIR) domain"/>
    <property type="match status" value="1"/>
</dbReference>
<dbReference type="SUPFAM" id="SSF52200">
    <property type="entry name" value="Toll/Interleukin receptor TIR domain"/>
    <property type="match status" value="1"/>
</dbReference>
<keyword evidence="1" id="KW-0677">Repeat</keyword>
<evidence type="ECO:0000256" key="1">
    <source>
        <dbReference type="ARBA" id="ARBA00022737"/>
    </source>
</evidence>
<dbReference type="InterPro" id="IPR000157">
    <property type="entry name" value="TIR_dom"/>
</dbReference>
<dbReference type="Pfam" id="PF13676">
    <property type="entry name" value="TIR_2"/>
    <property type="match status" value="1"/>
</dbReference>
<comment type="caution">
    <text evidence="5">The sequence shown here is derived from an EMBL/GenBank/DDBJ whole genome shotgun (WGS) entry which is preliminary data.</text>
</comment>
<evidence type="ECO:0000259" key="3">
    <source>
        <dbReference type="Pfam" id="PF13676"/>
    </source>
</evidence>
<evidence type="ECO:0000256" key="2">
    <source>
        <dbReference type="SAM" id="MobiDB-lite"/>
    </source>
</evidence>
<evidence type="ECO:0000259" key="4">
    <source>
        <dbReference type="Pfam" id="PF16095"/>
    </source>
</evidence>
<dbReference type="Pfam" id="PF16095">
    <property type="entry name" value="COR-A"/>
    <property type="match status" value="1"/>
</dbReference>
<dbReference type="Gene3D" id="1.10.10.10">
    <property type="entry name" value="Winged helix-like DNA-binding domain superfamily/Winged helix DNA-binding domain"/>
    <property type="match status" value="1"/>
</dbReference>
<dbReference type="EMBL" id="BAABJE010000002">
    <property type="protein sequence ID" value="GAA4785569.1"/>
    <property type="molecule type" value="Genomic_DNA"/>
</dbReference>
<sequence>MLDNCIPRLRIWSQDLRQGEAESHELKLFILGNGRIGKSELFRRLRGDDFHGDLPSTHGIQLDRFELCRHHDERPIFLNAWDFGGQDTYLGTHALFLKSRAIFVLAWHPGMEHEAPYIEEKSGLEMRHRPLQYWLDYIHSLAGDDARVIVVQTQCARENGEAMPPLRDTGRLAWYRQTISCASQKDGVDSLRDLLKRAARHRLESPAPPRMPASWLAVRDRLVALREAEKTIDRARFDAICADTHHGASSEALLHYLHQSGDVFHQSGLFGDAIVLDQQWALDGIYTLFDRSRVLPLLRGQNGLFAPELLDALAWHDRYSAQEQQLLLSMMASCDLIFPVHQWSETHYYAMIDALPEAAAIANRIAMAWPADADSVEVVANYAFLHDGVLRALLACIGRLAGRDAVYWRYGVCLYDAGTASRARIDTEQQADGSGRVCMRATGRDAEALCARLVALLEDIRIGAPPQIERSDADAPHPMHSNPSQGGKDMLQPAPIPPLPGQKPVVYISYAWGTQDAEGRRPLQAFAVALQRSLEDAFDVRRDQEAMLPGDSLEAFMREVGRGARVLVLLSDAYVYSRNCMKEMAYLNIRNQSDPEQLRRCALPLIVDASFSLSDDKRIKYVDHWVSEAERLRESLGNRDPTRHLSVWKNIQTVEKIADIADETLAFMNDVLMPRGMACLSEGDFAPVKAALQRLPGA</sequence>
<accession>A0ABP9ATU5</accession>
<protein>
    <recommendedName>
        <fullName evidence="7">TIR domain-containing protein</fullName>
    </recommendedName>
</protein>
<evidence type="ECO:0000313" key="5">
    <source>
        <dbReference type="EMBL" id="GAA4785569.1"/>
    </source>
</evidence>
<feature type="region of interest" description="Disordered" evidence="2">
    <location>
        <begin position="468"/>
        <end position="494"/>
    </location>
</feature>
<dbReference type="InterPro" id="IPR035897">
    <property type="entry name" value="Toll_tir_struct_dom_sf"/>
</dbReference>